<dbReference type="Proteomes" id="UP000316079">
    <property type="component" value="Unassembled WGS sequence"/>
</dbReference>
<comment type="caution">
    <text evidence="1">The sequence shown here is derived from an EMBL/GenBank/DDBJ whole genome shotgun (WGS) entry which is preliminary data.</text>
</comment>
<evidence type="ECO:0000313" key="1">
    <source>
        <dbReference type="EMBL" id="TRY93484.1"/>
    </source>
</evidence>
<dbReference type="EMBL" id="SRMA01025531">
    <property type="protein sequence ID" value="TRY93484.1"/>
    <property type="molecule type" value="Genomic_DNA"/>
</dbReference>
<reference evidence="1 2" key="1">
    <citation type="journal article" date="2019" name="Sci. Data">
        <title>Hybrid genome assembly and annotation of Danionella translucida.</title>
        <authorList>
            <person name="Kadobianskyi M."/>
            <person name="Schulze L."/>
            <person name="Schuelke M."/>
            <person name="Judkewitz B."/>
        </authorList>
    </citation>
    <scope>NUCLEOTIDE SEQUENCE [LARGE SCALE GENOMIC DNA]</scope>
    <source>
        <strain evidence="1 2">Bolton</strain>
    </source>
</reference>
<evidence type="ECO:0000313" key="2">
    <source>
        <dbReference type="Proteomes" id="UP000316079"/>
    </source>
</evidence>
<sequence>MLDIVPLTTAAPSQPGPLPVPPCAYDCYAVGGAGVEGCVFEGAGVVVVDADGNDDAGVLTDSSDSSKDARSAAPRSIQTLLPKEEVQLIIVLLCALLCVHIIPFSHRESYCSVLTAGRSPKRDQILATAQVEPALVLIHVQDAIVTGVEGETERPDGFGLQLGGRADIAAVHEDKGKCMILPERNSATDTERIYKLLHGHAGIPDPSLRLEATYLFSESSLILFQQSSSTNPLCSGGTIARSFPSQNHYLDMGGSVKASKEGKTQSFFTGKGTKLKYLTGVVRVLPRQPKEHKLRMRRRVFIMFDSSVPTEICKCEKDGDIAIAHIRNHTAVGNVKPTVSLCICRKSPQSVELDMASMELHKLCTWIYMINYIIDVATTVRPSIANMLKYCAKMNIFLAHWQEPEQIVDIRARSTGIDHLVIIKLSQQLLLDFGWQRPRNLQNGGLILPGLTAAGIRRSCSRLLTPSIVPFSVNMAPGLGWGWWGLGGGVEYDLSMVHIFLLSKVRGNHGSPCSPVELMTLHLLKSHHSYALAADPRKDIPVQNLKEKARQDPTTSISTAYFCQVLGDEPNYPAIHLLVLHPNLSIPPSHFPRTSLYVHTSMRVCVCVCSLNLRGNTTKNIKVREIAYAALDTLLCSWDACGEQRVRGTWKSLQRPVKFLAFPSLKLIFIHGPHCSCSSIHPHKASVKTKIVAHSILGAGYYLAACVVEVVESAKAYVVPMHPHLSLSCHLVPPMGATSVPGAVTSLQCLPDAESYRDRDMQSILKRQLFCVCRIKSVVARTTASRDAGKSRGISEGIRSKETYWESADRAAASQ</sequence>
<proteinExistence type="predicted"/>
<accession>A0A553QU55</accession>
<gene>
    <name evidence="1" type="ORF">DNTS_011699</name>
</gene>
<dbReference type="AlphaFoldDB" id="A0A553QU55"/>
<organism evidence="1 2">
    <name type="scientific">Danionella cerebrum</name>
    <dbReference type="NCBI Taxonomy" id="2873325"/>
    <lineage>
        <taxon>Eukaryota</taxon>
        <taxon>Metazoa</taxon>
        <taxon>Chordata</taxon>
        <taxon>Craniata</taxon>
        <taxon>Vertebrata</taxon>
        <taxon>Euteleostomi</taxon>
        <taxon>Actinopterygii</taxon>
        <taxon>Neopterygii</taxon>
        <taxon>Teleostei</taxon>
        <taxon>Ostariophysi</taxon>
        <taxon>Cypriniformes</taxon>
        <taxon>Danionidae</taxon>
        <taxon>Danioninae</taxon>
        <taxon>Danionella</taxon>
    </lineage>
</organism>
<keyword evidence="2" id="KW-1185">Reference proteome</keyword>
<name>A0A553QU55_9TELE</name>
<protein>
    <submittedName>
        <fullName evidence="1">Uncharacterized protein</fullName>
    </submittedName>
</protein>